<protein>
    <submittedName>
        <fullName evidence="7">CidA/LrgA family protein</fullName>
    </submittedName>
</protein>
<name>A0A7X2TSJ6_9SPIO</name>
<keyword evidence="5 6" id="KW-0472">Membrane</keyword>
<keyword evidence="2" id="KW-1003">Cell membrane</keyword>
<evidence type="ECO:0000313" key="8">
    <source>
        <dbReference type="Proteomes" id="UP000460549"/>
    </source>
</evidence>
<dbReference type="PANTHER" id="PTHR33931:SF2">
    <property type="entry name" value="HOLIN-LIKE PROTEIN CIDA"/>
    <property type="match status" value="1"/>
</dbReference>
<evidence type="ECO:0000256" key="4">
    <source>
        <dbReference type="ARBA" id="ARBA00022989"/>
    </source>
</evidence>
<dbReference type="GO" id="GO:0005886">
    <property type="term" value="C:plasma membrane"/>
    <property type="evidence" value="ECO:0007669"/>
    <property type="project" value="UniProtKB-SubCell"/>
</dbReference>
<dbReference type="Pfam" id="PF03788">
    <property type="entry name" value="LrgA"/>
    <property type="match status" value="1"/>
</dbReference>
<dbReference type="Proteomes" id="UP000460549">
    <property type="component" value="Unassembled WGS sequence"/>
</dbReference>
<evidence type="ECO:0000256" key="2">
    <source>
        <dbReference type="ARBA" id="ARBA00022475"/>
    </source>
</evidence>
<keyword evidence="8" id="KW-1185">Reference proteome</keyword>
<proteinExistence type="predicted"/>
<gene>
    <name evidence="7" type="ORF">FYJ80_09645</name>
</gene>
<dbReference type="AlphaFoldDB" id="A0A7X2TSJ6"/>
<evidence type="ECO:0000256" key="6">
    <source>
        <dbReference type="SAM" id="Phobius"/>
    </source>
</evidence>
<comment type="caution">
    <text evidence="7">The sequence shown here is derived from an EMBL/GenBank/DDBJ whole genome shotgun (WGS) entry which is preliminary data.</text>
</comment>
<reference evidence="7 8" key="1">
    <citation type="submission" date="2019-08" db="EMBL/GenBank/DDBJ databases">
        <title>In-depth cultivation of the pig gut microbiome towards novel bacterial diversity and tailored functional studies.</title>
        <authorList>
            <person name="Wylensek D."/>
            <person name="Hitch T.C.A."/>
            <person name="Clavel T."/>
        </authorList>
    </citation>
    <scope>NUCLEOTIDE SEQUENCE [LARGE SCALE GENOMIC DNA]</scope>
    <source>
        <strain evidence="7 8">NM-380-WT-3C1</strain>
    </source>
</reference>
<feature type="transmembrane region" description="Helical" evidence="6">
    <location>
        <begin position="26"/>
        <end position="47"/>
    </location>
</feature>
<evidence type="ECO:0000256" key="5">
    <source>
        <dbReference type="ARBA" id="ARBA00023136"/>
    </source>
</evidence>
<evidence type="ECO:0000256" key="3">
    <source>
        <dbReference type="ARBA" id="ARBA00022692"/>
    </source>
</evidence>
<feature type="transmembrane region" description="Helical" evidence="6">
    <location>
        <begin position="59"/>
        <end position="78"/>
    </location>
</feature>
<dbReference type="RefSeq" id="WP_154426386.1">
    <property type="nucleotide sequence ID" value="NZ_VUNN01000023.1"/>
</dbReference>
<feature type="transmembrane region" description="Helical" evidence="6">
    <location>
        <begin position="84"/>
        <end position="111"/>
    </location>
</feature>
<keyword evidence="4 6" id="KW-1133">Transmembrane helix</keyword>
<keyword evidence="3 6" id="KW-0812">Transmembrane</keyword>
<evidence type="ECO:0000313" key="7">
    <source>
        <dbReference type="EMBL" id="MSU07028.1"/>
    </source>
</evidence>
<comment type="subcellular location">
    <subcellularLocation>
        <location evidence="1">Cell membrane</location>
        <topology evidence="1">Multi-pass membrane protein</topology>
    </subcellularLocation>
</comment>
<dbReference type="InterPro" id="IPR005538">
    <property type="entry name" value="LrgA/CidA"/>
</dbReference>
<accession>A0A7X2TSJ6</accession>
<dbReference type="EMBL" id="VUNN01000023">
    <property type="protein sequence ID" value="MSU07028.1"/>
    <property type="molecule type" value="Genomic_DNA"/>
</dbReference>
<evidence type="ECO:0000256" key="1">
    <source>
        <dbReference type="ARBA" id="ARBA00004651"/>
    </source>
</evidence>
<organism evidence="7 8">
    <name type="scientific">Bullifex porci</name>
    <dbReference type="NCBI Taxonomy" id="2606638"/>
    <lineage>
        <taxon>Bacteria</taxon>
        <taxon>Pseudomonadati</taxon>
        <taxon>Spirochaetota</taxon>
        <taxon>Spirochaetia</taxon>
        <taxon>Spirochaetales</taxon>
        <taxon>Spirochaetaceae</taxon>
        <taxon>Bullifex</taxon>
    </lineage>
</organism>
<sequence length="118" mass="12711">MKILIQIAIVFSLCLAGEAISTLIPFPVPASIIALILLLILLLTGVIKVDHIKEKSDFLLSNMAFFFVPAGVKVIEHFDTVKSVWLAIVVIGIVTTVIVFLATALTVKLILKVTGGKK</sequence>
<dbReference type="PANTHER" id="PTHR33931">
    <property type="entry name" value="HOLIN-LIKE PROTEIN CIDA-RELATED"/>
    <property type="match status" value="1"/>
</dbReference>